<dbReference type="GO" id="GO:0033072">
    <property type="term" value="P:vancomycin biosynthetic process"/>
    <property type="evidence" value="ECO:0007669"/>
    <property type="project" value="UniProtKB-ARBA"/>
</dbReference>
<organism evidence="4 5">
    <name type="scientific">Sphaerisporangium melleum</name>
    <dbReference type="NCBI Taxonomy" id="321316"/>
    <lineage>
        <taxon>Bacteria</taxon>
        <taxon>Bacillati</taxon>
        <taxon>Actinomycetota</taxon>
        <taxon>Actinomycetes</taxon>
        <taxon>Streptosporangiales</taxon>
        <taxon>Streptosporangiaceae</taxon>
        <taxon>Sphaerisporangium</taxon>
    </lineage>
</organism>
<dbReference type="PANTHER" id="PTHR48050">
    <property type="entry name" value="STEROL 3-BETA-GLUCOSYLTRANSFERASE"/>
    <property type="match status" value="1"/>
</dbReference>
<dbReference type="EMBL" id="BMNT01000004">
    <property type="protein sequence ID" value="GGK69606.1"/>
    <property type="molecule type" value="Genomic_DNA"/>
</dbReference>
<dbReference type="GO" id="GO:0005975">
    <property type="term" value="P:carbohydrate metabolic process"/>
    <property type="evidence" value="ECO:0007669"/>
    <property type="project" value="InterPro"/>
</dbReference>
<dbReference type="CDD" id="cd03784">
    <property type="entry name" value="GT1_Gtf-like"/>
    <property type="match status" value="1"/>
</dbReference>
<evidence type="ECO:0000259" key="3">
    <source>
        <dbReference type="Pfam" id="PF06722"/>
    </source>
</evidence>
<reference evidence="4" key="1">
    <citation type="journal article" date="2014" name="Int. J. Syst. Evol. Microbiol.">
        <title>Complete genome sequence of Corynebacterium casei LMG S-19264T (=DSM 44701T), isolated from a smear-ripened cheese.</title>
        <authorList>
            <consortium name="US DOE Joint Genome Institute (JGI-PGF)"/>
            <person name="Walter F."/>
            <person name="Albersmeier A."/>
            <person name="Kalinowski J."/>
            <person name="Ruckert C."/>
        </authorList>
    </citation>
    <scope>NUCLEOTIDE SEQUENCE</scope>
    <source>
        <strain evidence="4">JCM 13064</strain>
    </source>
</reference>
<evidence type="ECO:0000259" key="2">
    <source>
        <dbReference type="Pfam" id="PF03033"/>
    </source>
</evidence>
<dbReference type="InterPro" id="IPR010610">
    <property type="entry name" value="EryCIII-like_C"/>
</dbReference>
<dbReference type="PANTHER" id="PTHR48050:SF13">
    <property type="entry name" value="STEROL 3-BETA-GLUCOSYLTRANSFERASE UGT80A2"/>
    <property type="match status" value="1"/>
</dbReference>
<keyword evidence="5" id="KW-1185">Reference proteome</keyword>
<dbReference type="Proteomes" id="UP000645217">
    <property type="component" value="Unassembled WGS sequence"/>
</dbReference>
<proteinExistence type="predicted"/>
<evidence type="ECO:0000313" key="4">
    <source>
        <dbReference type="EMBL" id="GGK69606.1"/>
    </source>
</evidence>
<feature type="domain" description="Erythromycin biosynthesis protein CIII-like C-terminal" evidence="3">
    <location>
        <begin position="291"/>
        <end position="389"/>
    </location>
</feature>
<sequence length="419" mass="43620">MRVLVSTIGSRGEAQPALALATQLRELGQEAVVCAPPDFREWAESLGVEYLPVGPRVHGTAKQKAGASITAEQRRAMIEGTVADQFAAVGAAAEGCDVIVGGGALAIAARSVAEHRGIGYVYAAFAPVTLPSPHHAPPVYGMPGRTPADGTTGNGELWAQDAQRWYLLWSAPLNAQREALGLTPVTDVSGHIYSGAPWLAADPTLAPWPEPSELKVLQTGAWILPDHRPLPPELETFLDAGEPPVYFGFGSVRAPEGIARAMIEAVRSLGRRAILARGWAELEPIDDGPDVLAIGEVNQQALFPRVAVVAHHGGAGTTTAAAAAGAAQLVVPQMYDQFSFAGRVERLGIGTAHPADEPTAGSLTAALGRALAPEVAETARTVAGKIRQDGALTAARHLIETRRPGSPARRGEGGGSGRL</sequence>
<name>A0A917QVI3_9ACTN</name>
<evidence type="ECO:0000313" key="5">
    <source>
        <dbReference type="Proteomes" id="UP000645217"/>
    </source>
</evidence>
<feature type="domain" description="Glycosyltransferase family 28 N-terminal" evidence="2">
    <location>
        <begin position="3"/>
        <end position="130"/>
    </location>
</feature>
<keyword evidence="4" id="KW-0808">Transferase</keyword>
<dbReference type="AlphaFoldDB" id="A0A917QVI3"/>
<dbReference type="Gene3D" id="3.40.50.2000">
    <property type="entry name" value="Glycogen Phosphorylase B"/>
    <property type="match status" value="2"/>
</dbReference>
<dbReference type="SUPFAM" id="SSF53756">
    <property type="entry name" value="UDP-Glycosyltransferase/glycogen phosphorylase"/>
    <property type="match status" value="1"/>
</dbReference>
<dbReference type="InterPro" id="IPR050426">
    <property type="entry name" value="Glycosyltransferase_28"/>
</dbReference>
<evidence type="ECO:0000256" key="1">
    <source>
        <dbReference type="SAM" id="MobiDB-lite"/>
    </source>
</evidence>
<comment type="caution">
    <text evidence="4">The sequence shown here is derived from an EMBL/GenBank/DDBJ whole genome shotgun (WGS) entry which is preliminary data.</text>
</comment>
<dbReference type="FunFam" id="3.40.50.2000:FF:000009">
    <property type="entry name" value="Sterol 3-beta-glucosyltransferase UGT80A2"/>
    <property type="match status" value="1"/>
</dbReference>
<dbReference type="GO" id="GO:0008194">
    <property type="term" value="F:UDP-glycosyltransferase activity"/>
    <property type="evidence" value="ECO:0007669"/>
    <property type="project" value="InterPro"/>
</dbReference>
<dbReference type="Pfam" id="PF06722">
    <property type="entry name" value="EryCIII-like_C"/>
    <property type="match status" value="1"/>
</dbReference>
<dbReference type="Pfam" id="PF03033">
    <property type="entry name" value="Glyco_transf_28"/>
    <property type="match status" value="1"/>
</dbReference>
<dbReference type="InterPro" id="IPR004276">
    <property type="entry name" value="GlycoTrans_28_N"/>
</dbReference>
<dbReference type="InterPro" id="IPR002213">
    <property type="entry name" value="UDP_glucos_trans"/>
</dbReference>
<dbReference type="RefSeq" id="WP_189161788.1">
    <property type="nucleotide sequence ID" value="NZ_BMNT01000004.1"/>
</dbReference>
<feature type="region of interest" description="Disordered" evidence="1">
    <location>
        <begin position="397"/>
        <end position="419"/>
    </location>
</feature>
<dbReference type="GO" id="GO:0016758">
    <property type="term" value="F:hexosyltransferase activity"/>
    <property type="evidence" value="ECO:0007669"/>
    <property type="project" value="InterPro"/>
</dbReference>
<protein>
    <submittedName>
        <fullName evidence="4">Glycosyl transferase</fullName>
    </submittedName>
</protein>
<accession>A0A917QVI3</accession>
<reference evidence="4" key="2">
    <citation type="submission" date="2020-09" db="EMBL/GenBank/DDBJ databases">
        <authorList>
            <person name="Sun Q."/>
            <person name="Ohkuma M."/>
        </authorList>
    </citation>
    <scope>NUCLEOTIDE SEQUENCE</scope>
    <source>
        <strain evidence="4">JCM 13064</strain>
    </source>
</reference>
<gene>
    <name evidence="4" type="ORF">GCM10007964_10780</name>
</gene>